<evidence type="ECO:0000256" key="1">
    <source>
        <dbReference type="SAM" id="MobiDB-lite"/>
    </source>
</evidence>
<name>A0A1V8TQH3_9PEZI</name>
<sequence length="481" mass="51855">MPPYNNPVQSPPTPEKKRRLSHLFGGRKKEDLAPPAMDEKLNHQWSTSTNGGIAADSAYASSDGPSSKRNSRADIQPIENNGRIEGVSQDRSLDVNNRTGEVFDHETGEVVSTVTTTTTTTTTTVHKGAAAGKKGTTVQVETHRQQQENTQPTHTQHPEIAEAPGDRPRREESLRIAESQRQAQHNVAPPLSDTWQDPRMSPPARNPNRKSTEFADGSSPYKHNFSYPSRTELKNDENPVSPISSPPPPQPSFGFGGGSSSFGGGSSSRPKSTLENLKSAAIGLHGVGETLRGTLNNEVDSRFPRHNAEKAAAAEAKNRSTLDRGNAELARLQASRSHQNPNPVLNDWEQQRDNRSGAPQIPPQQFNQDRAPSRSPRPLGRTGATDSFPPPPPGPPPVPGPATYRPTGDSAFGGPSGFGGPQEKLGGPPEPATTHPAFRPSYEAEDEIHHVQPTFTPESSGTAAPAKKQSGFRKLIKRRAN</sequence>
<reference evidence="3" key="1">
    <citation type="submission" date="2017-03" db="EMBL/GenBank/DDBJ databases">
        <title>Genomes of endolithic fungi from Antarctica.</title>
        <authorList>
            <person name="Coleine C."/>
            <person name="Masonjones S."/>
            <person name="Stajich J.E."/>
        </authorList>
    </citation>
    <scope>NUCLEOTIDE SEQUENCE [LARGE SCALE GENOMIC DNA]</scope>
    <source>
        <strain evidence="3">CCFEE 5527</strain>
    </source>
</reference>
<feature type="compositionally biased region" description="Pro residues" evidence="1">
    <location>
        <begin position="388"/>
        <end position="400"/>
    </location>
</feature>
<feature type="compositionally biased region" description="Low complexity" evidence="1">
    <location>
        <begin position="113"/>
        <end position="138"/>
    </location>
</feature>
<evidence type="ECO:0000313" key="2">
    <source>
        <dbReference type="EMBL" id="OQO13498.1"/>
    </source>
</evidence>
<comment type="caution">
    <text evidence="2">The sequence shown here is derived from an EMBL/GenBank/DDBJ whole genome shotgun (WGS) entry which is preliminary data.</text>
</comment>
<keyword evidence="3" id="KW-1185">Reference proteome</keyword>
<dbReference type="OrthoDB" id="4779541at2759"/>
<feature type="compositionally biased region" description="Pro residues" evidence="1">
    <location>
        <begin position="1"/>
        <end position="13"/>
    </location>
</feature>
<dbReference type="AlphaFoldDB" id="A0A1V8TQH3"/>
<feature type="compositionally biased region" description="Polar residues" evidence="1">
    <location>
        <begin position="59"/>
        <end position="68"/>
    </location>
</feature>
<protein>
    <submittedName>
        <fullName evidence="2">Uncharacterized protein</fullName>
    </submittedName>
</protein>
<dbReference type="STRING" id="1507870.A0A1V8TQH3"/>
<feature type="compositionally biased region" description="Polar residues" evidence="1">
    <location>
        <begin position="334"/>
        <end position="343"/>
    </location>
</feature>
<feature type="compositionally biased region" description="Polar residues" evidence="1">
    <location>
        <begin position="453"/>
        <end position="462"/>
    </location>
</feature>
<dbReference type="InParanoid" id="A0A1V8TQH3"/>
<organism evidence="2 3">
    <name type="scientific">Cryoendolithus antarcticus</name>
    <dbReference type="NCBI Taxonomy" id="1507870"/>
    <lineage>
        <taxon>Eukaryota</taxon>
        <taxon>Fungi</taxon>
        <taxon>Dikarya</taxon>
        <taxon>Ascomycota</taxon>
        <taxon>Pezizomycotina</taxon>
        <taxon>Dothideomycetes</taxon>
        <taxon>Dothideomycetidae</taxon>
        <taxon>Cladosporiales</taxon>
        <taxon>Cladosporiaceae</taxon>
        <taxon>Cryoendolithus</taxon>
    </lineage>
</organism>
<dbReference type="Proteomes" id="UP000192596">
    <property type="component" value="Unassembled WGS sequence"/>
</dbReference>
<evidence type="ECO:0000313" key="3">
    <source>
        <dbReference type="Proteomes" id="UP000192596"/>
    </source>
</evidence>
<accession>A0A1V8TQH3</accession>
<feature type="region of interest" description="Disordered" evidence="1">
    <location>
        <begin position="1"/>
        <end position="274"/>
    </location>
</feature>
<feature type="compositionally biased region" description="Basic and acidic residues" evidence="1">
    <location>
        <begin position="156"/>
        <end position="175"/>
    </location>
</feature>
<dbReference type="EMBL" id="NAJO01000003">
    <property type="protein sequence ID" value="OQO13498.1"/>
    <property type="molecule type" value="Genomic_DNA"/>
</dbReference>
<feature type="compositionally biased region" description="Basic and acidic residues" evidence="1">
    <location>
        <begin position="27"/>
        <end position="42"/>
    </location>
</feature>
<feature type="compositionally biased region" description="Basic and acidic residues" evidence="1">
    <location>
        <begin position="299"/>
        <end position="309"/>
    </location>
</feature>
<feature type="compositionally biased region" description="Gly residues" evidence="1">
    <location>
        <begin position="254"/>
        <end position="266"/>
    </location>
</feature>
<feature type="compositionally biased region" description="Basic and acidic residues" evidence="1">
    <location>
        <begin position="316"/>
        <end position="326"/>
    </location>
</feature>
<feature type="region of interest" description="Disordered" evidence="1">
    <location>
        <begin position="295"/>
        <end position="481"/>
    </location>
</feature>
<gene>
    <name evidence="2" type="ORF">B0A48_01727</name>
</gene>
<proteinExistence type="predicted"/>
<feature type="compositionally biased region" description="Basic residues" evidence="1">
    <location>
        <begin position="470"/>
        <end position="481"/>
    </location>
</feature>